<evidence type="ECO:0000313" key="1">
    <source>
        <dbReference type="EMBL" id="TLX65176.1"/>
    </source>
</evidence>
<dbReference type="OrthoDB" id="8911262at2"/>
<dbReference type="RefSeq" id="WP_138409216.1">
    <property type="nucleotide sequence ID" value="NZ_QLAE01000024.1"/>
</dbReference>
<accession>A0A5R9QIP8</accession>
<dbReference type="PANTHER" id="PTHR35175:SF2">
    <property type="entry name" value="DUF1289 DOMAIN-CONTAINING PROTEIN"/>
    <property type="match status" value="1"/>
</dbReference>
<dbReference type="AlphaFoldDB" id="A0A5R9QIP8"/>
<evidence type="ECO:0000313" key="2">
    <source>
        <dbReference type="Proteomes" id="UP000306753"/>
    </source>
</evidence>
<name>A0A5R9QIP8_9GAMM</name>
<dbReference type="Pfam" id="PF06945">
    <property type="entry name" value="DUF1289"/>
    <property type="match status" value="1"/>
</dbReference>
<keyword evidence="2" id="KW-1185">Reference proteome</keyword>
<organism evidence="1 2">
    <name type="scientific">Stutzerimonas nosocomialis</name>
    <dbReference type="NCBI Taxonomy" id="1056496"/>
    <lineage>
        <taxon>Bacteria</taxon>
        <taxon>Pseudomonadati</taxon>
        <taxon>Pseudomonadota</taxon>
        <taxon>Gammaproteobacteria</taxon>
        <taxon>Pseudomonadales</taxon>
        <taxon>Pseudomonadaceae</taxon>
        <taxon>Stutzerimonas</taxon>
    </lineage>
</organism>
<dbReference type="PANTHER" id="PTHR35175">
    <property type="entry name" value="DUF1289 DOMAIN-CONTAINING PROTEIN"/>
    <property type="match status" value="1"/>
</dbReference>
<protein>
    <submittedName>
        <fullName evidence="1">DUF1289 domain-containing protein</fullName>
    </submittedName>
</protein>
<reference evidence="1 2" key="1">
    <citation type="journal article" date="2017" name="Eur. J. Clin. Microbiol. Infect. Dis.">
        <title>Uncommonly isolated clinical Pseudomonas: identification and phylogenetic assignation.</title>
        <authorList>
            <person name="Mulet M."/>
            <person name="Gomila M."/>
            <person name="Ramirez A."/>
            <person name="Cardew S."/>
            <person name="Moore E.R."/>
            <person name="Lalucat J."/>
            <person name="Garcia-Valdes E."/>
        </authorList>
    </citation>
    <scope>NUCLEOTIDE SEQUENCE [LARGE SCALE GENOMIC DNA]</scope>
    <source>
        <strain evidence="1 2">SD129</strain>
    </source>
</reference>
<dbReference type="InterPro" id="IPR010710">
    <property type="entry name" value="DUF1289"/>
</dbReference>
<sequence>MKSPCIKVCEFDQDVCRGCGRTRQEIKGWKKLDKSEARRVLAEADMRLLVLEASGRRKRKR</sequence>
<dbReference type="EMBL" id="QLAG01000002">
    <property type="protein sequence ID" value="TLX65176.1"/>
    <property type="molecule type" value="Genomic_DNA"/>
</dbReference>
<proteinExistence type="predicted"/>
<dbReference type="Proteomes" id="UP000306753">
    <property type="component" value="Unassembled WGS sequence"/>
</dbReference>
<gene>
    <name evidence="1" type="ORF">DN820_02375</name>
</gene>
<comment type="caution">
    <text evidence="1">The sequence shown here is derived from an EMBL/GenBank/DDBJ whole genome shotgun (WGS) entry which is preliminary data.</text>
</comment>